<dbReference type="EMBL" id="ODYU01011325">
    <property type="protein sequence ID" value="SOQ57002.1"/>
    <property type="molecule type" value="Genomic_DNA"/>
</dbReference>
<feature type="signal peptide" evidence="1">
    <location>
        <begin position="1"/>
        <end position="23"/>
    </location>
</feature>
<name>A0A2H1WVJ0_SPOFR</name>
<feature type="chain" id="PRO_5013688819" evidence="1">
    <location>
        <begin position="24"/>
        <end position="84"/>
    </location>
</feature>
<accession>A0A2H1WVJ0</accession>
<dbReference type="AlphaFoldDB" id="A0A2H1WVJ0"/>
<reference evidence="2" key="1">
    <citation type="submission" date="2016-07" db="EMBL/GenBank/DDBJ databases">
        <authorList>
            <person name="Bretaudeau A."/>
        </authorList>
    </citation>
    <scope>NUCLEOTIDE SEQUENCE</scope>
    <source>
        <strain evidence="2">Rice</strain>
        <tissue evidence="2">Whole body</tissue>
    </source>
</reference>
<proteinExistence type="predicted"/>
<evidence type="ECO:0000256" key="1">
    <source>
        <dbReference type="SAM" id="SignalP"/>
    </source>
</evidence>
<protein>
    <submittedName>
        <fullName evidence="2">SFRICE_009926</fullName>
    </submittedName>
</protein>
<keyword evidence="1" id="KW-0732">Signal</keyword>
<sequence>MAYESSIVYTLIICFFITDTALSDKGSKPGNVLIFLGKSEILCNLKSGRAKLRHEWAGLTGVIPRPHRKPTRNKACVVFRSVGG</sequence>
<organism evidence="2">
    <name type="scientific">Spodoptera frugiperda</name>
    <name type="common">Fall armyworm</name>
    <dbReference type="NCBI Taxonomy" id="7108"/>
    <lineage>
        <taxon>Eukaryota</taxon>
        <taxon>Metazoa</taxon>
        <taxon>Ecdysozoa</taxon>
        <taxon>Arthropoda</taxon>
        <taxon>Hexapoda</taxon>
        <taxon>Insecta</taxon>
        <taxon>Pterygota</taxon>
        <taxon>Neoptera</taxon>
        <taxon>Endopterygota</taxon>
        <taxon>Lepidoptera</taxon>
        <taxon>Glossata</taxon>
        <taxon>Ditrysia</taxon>
        <taxon>Noctuoidea</taxon>
        <taxon>Noctuidae</taxon>
        <taxon>Amphipyrinae</taxon>
        <taxon>Spodoptera</taxon>
    </lineage>
</organism>
<evidence type="ECO:0000313" key="2">
    <source>
        <dbReference type="EMBL" id="SOQ57002.1"/>
    </source>
</evidence>
<gene>
    <name evidence="2" type="ORF">SFRICE_009926</name>
</gene>